<feature type="compositionally biased region" description="Low complexity" evidence="1">
    <location>
        <begin position="200"/>
        <end position="214"/>
    </location>
</feature>
<evidence type="ECO:0000256" key="1">
    <source>
        <dbReference type="SAM" id="MobiDB-lite"/>
    </source>
</evidence>
<organism evidence="2 3">
    <name type="scientific">Batillaria attramentaria</name>
    <dbReference type="NCBI Taxonomy" id="370345"/>
    <lineage>
        <taxon>Eukaryota</taxon>
        <taxon>Metazoa</taxon>
        <taxon>Spiralia</taxon>
        <taxon>Lophotrochozoa</taxon>
        <taxon>Mollusca</taxon>
        <taxon>Gastropoda</taxon>
        <taxon>Caenogastropoda</taxon>
        <taxon>Sorbeoconcha</taxon>
        <taxon>Cerithioidea</taxon>
        <taxon>Batillariidae</taxon>
        <taxon>Batillaria</taxon>
    </lineage>
</organism>
<feature type="non-terminal residue" evidence="2">
    <location>
        <position position="1"/>
    </location>
</feature>
<feature type="compositionally biased region" description="Polar residues" evidence="1">
    <location>
        <begin position="169"/>
        <end position="182"/>
    </location>
</feature>
<evidence type="ECO:0000313" key="2">
    <source>
        <dbReference type="EMBL" id="KAK7479303.1"/>
    </source>
</evidence>
<accession>A0ABD0JWR6</accession>
<comment type="caution">
    <text evidence="2">The sequence shown here is derived from an EMBL/GenBank/DDBJ whole genome shotgun (WGS) entry which is preliminary data.</text>
</comment>
<sequence>SKDPFTFGSRSLSASSTTIGQILDNHFWVYHPRLSDINDFMSTRSGRRRHPYRRTRHAGSVSGGLAIGQNRRRRQPAATQTTMDGDPDPGSCIDLTANDTLDDDVIDLTQSSGGGRNRSAIESPVVVISPVDVDNADSFSRRLSARQGLRASQDDSGDDVIDVEREATPESSGGATRSNSTIDVDNLSDDDSDLPAVPFSVTESSSALSSSEGSKITCPVCMDSDAQV</sequence>
<dbReference type="EMBL" id="JACVVK020000306">
    <property type="protein sequence ID" value="KAK7479303.1"/>
    <property type="molecule type" value="Genomic_DNA"/>
</dbReference>
<keyword evidence="3" id="KW-1185">Reference proteome</keyword>
<reference evidence="2 3" key="1">
    <citation type="journal article" date="2023" name="Sci. Data">
        <title>Genome assembly of the Korean intertidal mud-creeper Batillaria attramentaria.</title>
        <authorList>
            <person name="Patra A.K."/>
            <person name="Ho P.T."/>
            <person name="Jun S."/>
            <person name="Lee S.J."/>
            <person name="Kim Y."/>
            <person name="Won Y.J."/>
        </authorList>
    </citation>
    <scope>NUCLEOTIDE SEQUENCE [LARGE SCALE GENOMIC DNA]</scope>
    <source>
        <strain evidence="2">Wonlab-2016</strain>
    </source>
</reference>
<name>A0ABD0JWR6_9CAEN</name>
<gene>
    <name evidence="2" type="ORF">BaRGS_00029473</name>
</gene>
<evidence type="ECO:0000313" key="3">
    <source>
        <dbReference type="Proteomes" id="UP001519460"/>
    </source>
</evidence>
<dbReference type="AlphaFoldDB" id="A0ABD0JWR6"/>
<feature type="region of interest" description="Disordered" evidence="1">
    <location>
        <begin position="165"/>
        <end position="228"/>
    </location>
</feature>
<proteinExistence type="predicted"/>
<feature type="region of interest" description="Disordered" evidence="1">
    <location>
        <begin position="70"/>
        <end position="90"/>
    </location>
</feature>
<protein>
    <submittedName>
        <fullName evidence="2">Uncharacterized protein</fullName>
    </submittedName>
</protein>
<dbReference type="Proteomes" id="UP001519460">
    <property type="component" value="Unassembled WGS sequence"/>
</dbReference>